<evidence type="ECO:0000256" key="3">
    <source>
        <dbReference type="ARBA" id="ARBA00022485"/>
    </source>
</evidence>
<keyword evidence="5" id="KW-0408">Iron</keyword>
<gene>
    <name evidence="8" type="ORF">SAMN02746098_04975</name>
</gene>
<dbReference type="OrthoDB" id="9672at2"/>
<keyword evidence="6" id="KW-0411">Iron-sulfur</keyword>
<keyword evidence="4" id="KW-0479">Metal-binding</keyword>
<dbReference type="InterPro" id="IPR017900">
    <property type="entry name" value="4Fe4S_Fe_S_CS"/>
</dbReference>
<accession>A0A1M6FP28</accession>
<dbReference type="PROSITE" id="PS51379">
    <property type="entry name" value="4FE4S_FER_2"/>
    <property type="match status" value="3"/>
</dbReference>
<protein>
    <recommendedName>
        <fullName evidence="2">Ferredoxin</fullName>
    </recommendedName>
</protein>
<evidence type="ECO:0000313" key="8">
    <source>
        <dbReference type="EMBL" id="SHI99424.1"/>
    </source>
</evidence>
<comment type="function">
    <text evidence="1">Ferredoxins are iron-sulfur proteins that transfer electrons in a wide variety of metabolic reactions.</text>
</comment>
<dbReference type="RefSeq" id="WP_073033090.1">
    <property type="nucleotide sequence ID" value="NZ_FQXJ01000032.1"/>
</dbReference>
<dbReference type="Gene3D" id="3.30.70.20">
    <property type="match status" value="2"/>
</dbReference>
<keyword evidence="9" id="KW-1185">Reference proteome</keyword>
<evidence type="ECO:0000256" key="2">
    <source>
        <dbReference type="ARBA" id="ARBA00013529"/>
    </source>
</evidence>
<dbReference type="EMBL" id="FQXJ01000032">
    <property type="protein sequence ID" value="SHI99424.1"/>
    <property type="molecule type" value="Genomic_DNA"/>
</dbReference>
<dbReference type="SUPFAM" id="SSF54862">
    <property type="entry name" value="4Fe-4S ferredoxins"/>
    <property type="match status" value="2"/>
</dbReference>
<name>A0A1M6FP28_9FIRM</name>
<dbReference type="Pfam" id="PF12838">
    <property type="entry name" value="Fer4_7"/>
    <property type="match status" value="1"/>
</dbReference>
<dbReference type="GO" id="GO:0046872">
    <property type="term" value="F:metal ion binding"/>
    <property type="evidence" value="ECO:0007669"/>
    <property type="project" value="UniProtKB-KW"/>
</dbReference>
<dbReference type="PANTHER" id="PTHR24960:SF85">
    <property type="entry name" value="POLYFERREDOXIN PROTEIN VHUB"/>
    <property type="match status" value="1"/>
</dbReference>
<feature type="domain" description="4Fe-4S ferredoxin-type" evidence="7">
    <location>
        <begin position="225"/>
        <end position="255"/>
    </location>
</feature>
<evidence type="ECO:0000256" key="6">
    <source>
        <dbReference type="ARBA" id="ARBA00023014"/>
    </source>
</evidence>
<evidence type="ECO:0000256" key="1">
    <source>
        <dbReference type="ARBA" id="ARBA00003532"/>
    </source>
</evidence>
<evidence type="ECO:0000256" key="4">
    <source>
        <dbReference type="ARBA" id="ARBA00022723"/>
    </source>
</evidence>
<dbReference type="AlphaFoldDB" id="A0A1M6FP28"/>
<dbReference type="PANTHER" id="PTHR24960">
    <property type="entry name" value="PHOTOSYSTEM I IRON-SULFUR CENTER-RELATED"/>
    <property type="match status" value="1"/>
</dbReference>
<keyword evidence="3" id="KW-0004">4Fe-4S</keyword>
<proteinExistence type="predicted"/>
<dbReference type="STRING" id="1121420.SAMN02746098_04975"/>
<reference evidence="9" key="1">
    <citation type="submission" date="2016-11" db="EMBL/GenBank/DDBJ databases">
        <authorList>
            <person name="Varghese N."/>
            <person name="Submissions S."/>
        </authorList>
    </citation>
    <scope>NUCLEOTIDE SEQUENCE [LARGE SCALE GENOMIC DNA]</scope>
    <source>
        <strain evidence="9">DSM 15449</strain>
    </source>
</reference>
<evidence type="ECO:0000259" key="7">
    <source>
        <dbReference type="PROSITE" id="PS51379"/>
    </source>
</evidence>
<feature type="domain" description="4Fe-4S ferredoxin-type" evidence="7">
    <location>
        <begin position="259"/>
        <end position="288"/>
    </location>
</feature>
<dbReference type="InterPro" id="IPR017896">
    <property type="entry name" value="4Fe4S_Fe-S-bd"/>
</dbReference>
<dbReference type="InterPro" id="IPR050157">
    <property type="entry name" value="PSI_iron-sulfur_center"/>
</dbReference>
<evidence type="ECO:0000313" key="9">
    <source>
        <dbReference type="Proteomes" id="UP000183954"/>
    </source>
</evidence>
<dbReference type="PROSITE" id="PS00198">
    <property type="entry name" value="4FE4S_FER_1"/>
    <property type="match status" value="1"/>
</dbReference>
<feature type="domain" description="4Fe-4S ferredoxin-type" evidence="7">
    <location>
        <begin position="39"/>
        <end position="68"/>
    </location>
</feature>
<organism evidence="8 9">
    <name type="scientific">Desulfosporosinus lacus DSM 15449</name>
    <dbReference type="NCBI Taxonomy" id="1121420"/>
    <lineage>
        <taxon>Bacteria</taxon>
        <taxon>Bacillati</taxon>
        <taxon>Bacillota</taxon>
        <taxon>Clostridia</taxon>
        <taxon>Eubacteriales</taxon>
        <taxon>Desulfitobacteriaceae</taxon>
        <taxon>Desulfosporosinus</taxon>
    </lineage>
</organism>
<evidence type="ECO:0000256" key="5">
    <source>
        <dbReference type="ARBA" id="ARBA00023004"/>
    </source>
</evidence>
<dbReference type="Proteomes" id="UP000183954">
    <property type="component" value="Unassembled WGS sequence"/>
</dbReference>
<dbReference type="GO" id="GO:0051539">
    <property type="term" value="F:4 iron, 4 sulfur cluster binding"/>
    <property type="evidence" value="ECO:0007669"/>
    <property type="project" value="UniProtKB-KW"/>
</dbReference>
<sequence>MIYNCQIVYNQNNCLNAKRASDNLCRLCIDSCPHQAISIYRELDAKRCTECGICTAVCPSDGFVYREMDKLYEYLKNSEKNVLNCPQAIPAGHEIPCLGIFDRDLWLALMLYAREKELTIFTGVCTDCPDKKACGISVQIFIELHNAWEDHPPVLIKVAADDGDSESTVSVQAQNESRGWRDIGREKFEEIRGGNTFLEPYLIPKTRQFLEETWKSLKSEIEVLPLPALKVSERCTNCGECPEICPQGALTKTDTKEQLTLIYEPLKCVHCQRCVSICRSKAISMEVKSLSYRLLTGKVLLYQGKRRFCTSCNKQVFDDLEPPLCMACATSNPYGSFMITQHSRSQV</sequence>